<dbReference type="SUPFAM" id="SSF53098">
    <property type="entry name" value="Ribonuclease H-like"/>
    <property type="match status" value="1"/>
</dbReference>
<evidence type="ECO:0000256" key="6">
    <source>
        <dbReference type="ARBA" id="ARBA00023242"/>
    </source>
</evidence>
<sequence length="480" mass="55176">MESMDTSEYAQGQDETHKEILSTLWIIFTKIGKGKDGVERAACNFCSTDFAIGKNPKSGQSYGTSHLSRHVFICKSFQLSLLSLEESSSLTLINQNTHRELLGEAIIAHDLPFSFVEYEKIRVWVKYLNPCVEMASRNTMVSYIEKIYDKERIKLKEIMGRIPNKICLTSDVWTTSTSEGYICLTAHFVDENWKLVSCLLNFLRMKPPHTGIALEATLFDCLKQWGIDKKIFTITLDNASANDNMQDHLKTHLRGQGNLMCDGEFFHIRCSAHVLNLIVQEGLKVASEALHKIRESVKYIKGSDGRMLKFRDCVEDAGINVSGGLRFDVSTRWNSTYLMLESALQYRKAFEFYKVADRSYKYCPSDEEWEKGERICEFLEPFYEITNLISGSSYPTANLYFMQVWKVQCILEKHQKSIDKVIKDMSDNMKKKFDKYWKNYSIVLAFGAILDPRLKDKFLKFCYTTLDASTSEGKLKNVNG</sequence>
<evidence type="ECO:0000313" key="9">
    <source>
        <dbReference type="Proteomes" id="UP001058974"/>
    </source>
</evidence>
<protein>
    <recommendedName>
        <fullName evidence="7">hAT-like transposase RNase-H fold domain-containing protein</fullName>
    </recommendedName>
</protein>
<dbReference type="EMBL" id="JAMSHJ010000001">
    <property type="protein sequence ID" value="KAI5441434.1"/>
    <property type="molecule type" value="Genomic_DNA"/>
</dbReference>
<gene>
    <name evidence="8" type="ORF">KIW84_010781</name>
</gene>
<dbReference type="PANTHER" id="PTHR46481">
    <property type="entry name" value="ZINC FINGER BED DOMAIN-CONTAINING PROTEIN 4"/>
    <property type="match status" value="1"/>
</dbReference>
<dbReference type="GO" id="GO:0003677">
    <property type="term" value="F:DNA binding"/>
    <property type="evidence" value="ECO:0007669"/>
    <property type="project" value="UniProtKB-KW"/>
</dbReference>
<keyword evidence="2" id="KW-0479">Metal-binding</keyword>
<keyword evidence="9" id="KW-1185">Reference proteome</keyword>
<dbReference type="PANTHER" id="PTHR46481:SF10">
    <property type="entry name" value="ZINC FINGER BED DOMAIN-CONTAINING PROTEIN 39"/>
    <property type="match status" value="1"/>
</dbReference>
<evidence type="ECO:0000313" key="8">
    <source>
        <dbReference type="EMBL" id="KAI5441434.1"/>
    </source>
</evidence>
<name>A0A9D4YLT8_PEA</name>
<dbReference type="InterPro" id="IPR052035">
    <property type="entry name" value="ZnF_BED_domain_contain"/>
</dbReference>
<dbReference type="InterPro" id="IPR025525">
    <property type="entry name" value="hAT-like_transposase_RNase-H"/>
</dbReference>
<evidence type="ECO:0000256" key="2">
    <source>
        <dbReference type="ARBA" id="ARBA00022723"/>
    </source>
</evidence>
<evidence type="ECO:0000259" key="7">
    <source>
        <dbReference type="Pfam" id="PF14372"/>
    </source>
</evidence>
<accession>A0A9D4YLT8</accession>
<dbReference type="GO" id="GO:0008270">
    <property type="term" value="F:zinc ion binding"/>
    <property type="evidence" value="ECO:0007669"/>
    <property type="project" value="UniProtKB-KW"/>
</dbReference>
<organism evidence="8 9">
    <name type="scientific">Pisum sativum</name>
    <name type="common">Garden pea</name>
    <name type="synonym">Lathyrus oleraceus</name>
    <dbReference type="NCBI Taxonomy" id="3888"/>
    <lineage>
        <taxon>Eukaryota</taxon>
        <taxon>Viridiplantae</taxon>
        <taxon>Streptophyta</taxon>
        <taxon>Embryophyta</taxon>
        <taxon>Tracheophyta</taxon>
        <taxon>Spermatophyta</taxon>
        <taxon>Magnoliopsida</taxon>
        <taxon>eudicotyledons</taxon>
        <taxon>Gunneridae</taxon>
        <taxon>Pentapetalae</taxon>
        <taxon>rosids</taxon>
        <taxon>fabids</taxon>
        <taxon>Fabales</taxon>
        <taxon>Fabaceae</taxon>
        <taxon>Papilionoideae</taxon>
        <taxon>50 kb inversion clade</taxon>
        <taxon>NPAAA clade</taxon>
        <taxon>Hologalegina</taxon>
        <taxon>IRL clade</taxon>
        <taxon>Fabeae</taxon>
        <taxon>Lathyrus</taxon>
    </lineage>
</organism>
<dbReference type="Pfam" id="PF14372">
    <property type="entry name" value="hAT-like_RNase-H"/>
    <property type="match status" value="1"/>
</dbReference>
<keyword evidence="5" id="KW-0238">DNA-binding</keyword>
<dbReference type="SMART" id="SM00614">
    <property type="entry name" value="ZnF_BED"/>
    <property type="match status" value="1"/>
</dbReference>
<evidence type="ECO:0000256" key="5">
    <source>
        <dbReference type="ARBA" id="ARBA00023125"/>
    </source>
</evidence>
<comment type="caution">
    <text evidence="8">The sequence shown here is derived from an EMBL/GenBank/DDBJ whole genome shotgun (WGS) entry which is preliminary data.</text>
</comment>
<dbReference type="GO" id="GO:0005634">
    <property type="term" value="C:nucleus"/>
    <property type="evidence" value="ECO:0007669"/>
    <property type="project" value="UniProtKB-SubCell"/>
</dbReference>
<evidence type="ECO:0000256" key="4">
    <source>
        <dbReference type="ARBA" id="ARBA00022833"/>
    </source>
</evidence>
<comment type="subcellular location">
    <subcellularLocation>
        <location evidence="1">Nucleus</location>
    </subcellularLocation>
</comment>
<evidence type="ECO:0000256" key="3">
    <source>
        <dbReference type="ARBA" id="ARBA00022771"/>
    </source>
</evidence>
<dbReference type="Proteomes" id="UP001058974">
    <property type="component" value="Chromosome 1"/>
</dbReference>
<dbReference type="Gramene" id="Psat01G0078100-T1">
    <property type="protein sequence ID" value="KAI5441434.1"/>
    <property type="gene ID" value="KIW84_010781"/>
</dbReference>
<dbReference type="InterPro" id="IPR012337">
    <property type="entry name" value="RNaseH-like_sf"/>
</dbReference>
<dbReference type="AlphaFoldDB" id="A0A9D4YLT8"/>
<evidence type="ECO:0000256" key="1">
    <source>
        <dbReference type="ARBA" id="ARBA00004123"/>
    </source>
</evidence>
<keyword evidence="6" id="KW-0539">Nucleus</keyword>
<keyword evidence="3" id="KW-0863">Zinc-finger</keyword>
<feature type="domain" description="hAT-like transposase RNase-H fold" evidence="7">
    <location>
        <begin position="390"/>
        <end position="478"/>
    </location>
</feature>
<keyword evidence="4" id="KW-0862">Zinc</keyword>
<reference evidence="8 9" key="1">
    <citation type="journal article" date="2022" name="Nat. Genet.">
        <title>Improved pea reference genome and pan-genome highlight genomic features and evolutionary characteristics.</title>
        <authorList>
            <person name="Yang T."/>
            <person name="Liu R."/>
            <person name="Luo Y."/>
            <person name="Hu S."/>
            <person name="Wang D."/>
            <person name="Wang C."/>
            <person name="Pandey M.K."/>
            <person name="Ge S."/>
            <person name="Xu Q."/>
            <person name="Li N."/>
            <person name="Li G."/>
            <person name="Huang Y."/>
            <person name="Saxena R.K."/>
            <person name="Ji Y."/>
            <person name="Li M."/>
            <person name="Yan X."/>
            <person name="He Y."/>
            <person name="Liu Y."/>
            <person name="Wang X."/>
            <person name="Xiang C."/>
            <person name="Varshney R.K."/>
            <person name="Ding H."/>
            <person name="Gao S."/>
            <person name="Zong X."/>
        </authorList>
    </citation>
    <scope>NUCLEOTIDE SEQUENCE [LARGE SCALE GENOMIC DNA]</scope>
    <source>
        <strain evidence="8 9">cv. Zhongwan 6</strain>
    </source>
</reference>
<proteinExistence type="predicted"/>